<dbReference type="GO" id="GO:0008270">
    <property type="term" value="F:zinc ion binding"/>
    <property type="evidence" value="ECO:0007669"/>
    <property type="project" value="UniProtKB-KW"/>
</dbReference>
<dbReference type="EMBL" id="JBANAX010000922">
    <property type="protein sequence ID" value="KAL1188492.1"/>
    <property type="molecule type" value="Genomic_DNA"/>
</dbReference>
<evidence type="ECO:0000256" key="1">
    <source>
        <dbReference type="PROSITE-ProRule" id="PRU00047"/>
    </source>
</evidence>
<gene>
    <name evidence="4" type="ORF">V5N11_005922</name>
</gene>
<feature type="region of interest" description="Disordered" evidence="2">
    <location>
        <begin position="191"/>
        <end position="221"/>
    </location>
</feature>
<evidence type="ECO:0000256" key="2">
    <source>
        <dbReference type="SAM" id="MobiDB-lite"/>
    </source>
</evidence>
<sequence>MFDGDKVKSIGGIETASEKQSEKHSSYSLSSSDNHRALISSVILNGETYDEWAGEMSNALQAKRNTGFVAGTTTKPADDSSDFENWMTMNSMIIGWIRVSIGLDPLLSLGEAYSRVIHKEQRLGSVRVREQQQEAVVFVARHNETSAPSGGISDMSIIKPRERVVCYHCGRQGHEKKDCWQIVGFPDWWNERPERSGGGRGSSLQGRGGRSGGSSGRGRGQVATIHATSSNASSFLAPPLTQDQWKVFTQMIQEKSGSDKLFGKANFGDVILDIGASHHMTRDRSFFLVLFLFYHVSWVLQMEVKHLL</sequence>
<feature type="region of interest" description="Disordered" evidence="2">
    <location>
        <begin position="1"/>
        <end position="30"/>
    </location>
</feature>
<feature type="domain" description="CCHC-type" evidence="3">
    <location>
        <begin position="166"/>
        <end position="179"/>
    </location>
</feature>
<evidence type="ECO:0000313" key="5">
    <source>
        <dbReference type="Proteomes" id="UP001558713"/>
    </source>
</evidence>
<name>A0ABD0Z1A3_CARAN</name>
<dbReference type="AlphaFoldDB" id="A0ABD0Z1A3"/>
<dbReference type="PANTHER" id="PTHR34222:SF28">
    <property type="entry name" value="CCHC-TYPE DOMAIN-CONTAINING PROTEIN"/>
    <property type="match status" value="1"/>
</dbReference>
<evidence type="ECO:0000259" key="3">
    <source>
        <dbReference type="PROSITE" id="PS50158"/>
    </source>
</evidence>
<reference evidence="4 5" key="1">
    <citation type="submission" date="2024-04" db="EMBL/GenBank/DDBJ databases">
        <title>Genome assembly C_amara_ONT_v2.</title>
        <authorList>
            <person name="Yant L."/>
            <person name="Moore C."/>
            <person name="Slenker M."/>
        </authorList>
    </citation>
    <scope>NUCLEOTIDE SEQUENCE [LARGE SCALE GENOMIC DNA]</scope>
    <source>
        <tissue evidence="4">Leaf</tissue>
    </source>
</reference>
<keyword evidence="5" id="KW-1185">Reference proteome</keyword>
<comment type="caution">
    <text evidence="4">The sequence shown here is derived from an EMBL/GenBank/DDBJ whole genome shotgun (WGS) entry which is preliminary data.</text>
</comment>
<keyword evidence="1" id="KW-0479">Metal-binding</keyword>
<feature type="compositionally biased region" description="Basic and acidic residues" evidence="2">
    <location>
        <begin position="16"/>
        <end position="25"/>
    </location>
</feature>
<dbReference type="Proteomes" id="UP001558713">
    <property type="component" value="Unassembled WGS sequence"/>
</dbReference>
<dbReference type="InterPro" id="IPR029472">
    <property type="entry name" value="Copia-like_N"/>
</dbReference>
<dbReference type="PANTHER" id="PTHR34222">
    <property type="entry name" value="GAG_PRE-INTEGRS DOMAIN-CONTAINING PROTEIN"/>
    <property type="match status" value="1"/>
</dbReference>
<dbReference type="SUPFAM" id="SSF57756">
    <property type="entry name" value="Retrovirus zinc finger-like domains"/>
    <property type="match status" value="1"/>
</dbReference>
<organism evidence="4 5">
    <name type="scientific">Cardamine amara subsp. amara</name>
    <dbReference type="NCBI Taxonomy" id="228776"/>
    <lineage>
        <taxon>Eukaryota</taxon>
        <taxon>Viridiplantae</taxon>
        <taxon>Streptophyta</taxon>
        <taxon>Embryophyta</taxon>
        <taxon>Tracheophyta</taxon>
        <taxon>Spermatophyta</taxon>
        <taxon>Magnoliopsida</taxon>
        <taxon>eudicotyledons</taxon>
        <taxon>Gunneridae</taxon>
        <taxon>Pentapetalae</taxon>
        <taxon>rosids</taxon>
        <taxon>malvids</taxon>
        <taxon>Brassicales</taxon>
        <taxon>Brassicaceae</taxon>
        <taxon>Cardamineae</taxon>
        <taxon>Cardamine</taxon>
    </lineage>
</organism>
<dbReference type="Pfam" id="PF14244">
    <property type="entry name" value="Retrotran_gag_3"/>
    <property type="match status" value="1"/>
</dbReference>
<protein>
    <recommendedName>
        <fullName evidence="3">CCHC-type domain-containing protein</fullName>
    </recommendedName>
</protein>
<keyword evidence="1" id="KW-0862">Zinc</keyword>
<dbReference type="PROSITE" id="PS50158">
    <property type="entry name" value="ZF_CCHC"/>
    <property type="match status" value="1"/>
</dbReference>
<dbReference type="InterPro" id="IPR036875">
    <property type="entry name" value="Znf_CCHC_sf"/>
</dbReference>
<dbReference type="InterPro" id="IPR001878">
    <property type="entry name" value="Znf_CCHC"/>
</dbReference>
<evidence type="ECO:0000313" key="4">
    <source>
        <dbReference type="EMBL" id="KAL1188492.1"/>
    </source>
</evidence>
<keyword evidence="1" id="KW-0863">Zinc-finger</keyword>
<proteinExistence type="predicted"/>
<feature type="compositionally biased region" description="Gly residues" evidence="2">
    <location>
        <begin position="198"/>
        <end position="219"/>
    </location>
</feature>
<accession>A0ABD0Z1A3</accession>